<keyword evidence="3" id="KW-1185">Reference proteome</keyword>
<accession>A0ABY3LLL7</accession>
<dbReference type="RefSeq" id="WP_147788584.1">
    <property type="nucleotide sequence ID" value="NZ_DALYZP010000005.1"/>
</dbReference>
<feature type="region of interest" description="Disordered" evidence="1">
    <location>
        <begin position="218"/>
        <end position="246"/>
    </location>
</feature>
<dbReference type="Pfam" id="PF09849">
    <property type="entry name" value="DUF2076"/>
    <property type="match status" value="1"/>
</dbReference>
<comment type="caution">
    <text evidence="2">The sequence shown here is derived from an EMBL/GenBank/DDBJ whole genome shotgun (WGS) entry which is preliminary data.</text>
</comment>
<organism evidence="2 3">
    <name type="scientific">Pantoea vagans</name>
    <dbReference type="NCBI Taxonomy" id="470934"/>
    <lineage>
        <taxon>Bacteria</taxon>
        <taxon>Pseudomonadati</taxon>
        <taxon>Pseudomonadota</taxon>
        <taxon>Gammaproteobacteria</taxon>
        <taxon>Enterobacterales</taxon>
        <taxon>Erwiniaceae</taxon>
        <taxon>Pantoea</taxon>
    </lineage>
</organism>
<evidence type="ECO:0000313" key="2">
    <source>
        <dbReference type="EMBL" id="TXL81393.1"/>
    </source>
</evidence>
<protein>
    <submittedName>
        <fullName evidence="2">DUF2076 domain-containing protein</fullName>
    </submittedName>
</protein>
<reference evidence="2 3" key="1">
    <citation type="submission" date="2018-10" db="EMBL/GenBank/DDBJ databases">
        <title>Draft genome sequence of Pantoea vagans isolated from corpses of the sugarcane aphid Melanaphis sacchari Zehntner.</title>
        <authorList>
            <person name="Toledo E."/>
            <person name="Pena G."/>
            <person name="Lozano L."/>
        </authorList>
    </citation>
    <scope>NUCLEOTIDE SEQUENCE [LARGE SCALE GENOMIC DNA]</scope>
    <source>
        <strain evidence="2 3">ET-90</strain>
    </source>
</reference>
<dbReference type="Proteomes" id="UP000426772">
    <property type="component" value="Unassembled WGS sequence"/>
</dbReference>
<evidence type="ECO:0000256" key="1">
    <source>
        <dbReference type="SAM" id="MobiDB-lite"/>
    </source>
</evidence>
<feature type="region of interest" description="Disordered" evidence="1">
    <location>
        <begin position="80"/>
        <end position="135"/>
    </location>
</feature>
<name>A0ABY3LLL7_9GAMM</name>
<evidence type="ECO:0000313" key="3">
    <source>
        <dbReference type="Proteomes" id="UP000426772"/>
    </source>
</evidence>
<dbReference type="InterPro" id="IPR018648">
    <property type="entry name" value="DUF2076"/>
</dbReference>
<dbReference type="EMBL" id="RCNL01000001">
    <property type="protein sequence ID" value="TXL81393.1"/>
    <property type="molecule type" value="Genomic_DNA"/>
</dbReference>
<gene>
    <name evidence="2" type="ORF">D9O29_04680</name>
</gene>
<proteinExistence type="predicted"/>
<sequence length="246" mass="26517">MQREEQQLIEGLFSRLKQAESQTAARDAAAEQLINQHLQAQPGAPYYMAQAILIQEAALKKLNEKVSALESQVAQLQQQQQQQQQQPAQSSGGFLSGLFGSGSRQQQPVQQQQQQPSPWNSAPQQPAQQQYAPAQAAAPRGTGFLGGALQTAVGVAGGVVMADMLTSMFHHSQPEEIVNIINEPPLPEVNDNLNTFNGGDDNADAFNGGNDNAFLDQNSGWDSNYADNSDLNDFGGGDFDDDDSFV</sequence>